<proteinExistence type="predicted"/>
<reference evidence="1" key="2">
    <citation type="journal article" date="2015" name="Fish Shellfish Immunol.">
        <title>Early steps in the European eel (Anguilla anguilla)-Vibrio vulnificus interaction in the gills: Role of the RtxA13 toxin.</title>
        <authorList>
            <person name="Callol A."/>
            <person name="Pajuelo D."/>
            <person name="Ebbesson L."/>
            <person name="Teles M."/>
            <person name="MacKenzie S."/>
            <person name="Amaro C."/>
        </authorList>
    </citation>
    <scope>NUCLEOTIDE SEQUENCE</scope>
</reference>
<reference evidence="1" key="1">
    <citation type="submission" date="2014-11" db="EMBL/GenBank/DDBJ databases">
        <authorList>
            <person name="Amaro Gonzalez C."/>
        </authorList>
    </citation>
    <scope>NUCLEOTIDE SEQUENCE</scope>
</reference>
<dbReference type="EMBL" id="GBXM01096980">
    <property type="protein sequence ID" value="JAH11597.1"/>
    <property type="molecule type" value="Transcribed_RNA"/>
</dbReference>
<dbReference type="AlphaFoldDB" id="A0A0E9Q4Z2"/>
<sequence>MGIHFIFWNTYIPQKLSTLMMCHETAR</sequence>
<organism evidence="1">
    <name type="scientific">Anguilla anguilla</name>
    <name type="common">European freshwater eel</name>
    <name type="synonym">Muraena anguilla</name>
    <dbReference type="NCBI Taxonomy" id="7936"/>
    <lineage>
        <taxon>Eukaryota</taxon>
        <taxon>Metazoa</taxon>
        <taxon>Chordata</taxon>
        <taxon>Craniata</taxon>
        <taxon>Vertebrata</taxon>
        <taxon>Euteleostomi</taxon>
        <taxon>Actinopterygii</taxon>
        <taxon>Neopterygii</taxon>
        <taxon>Teleostei</taxon>
        <taxon>Anguilliformes</taxon>
        <taxon>Anguillidae</taxon>
        <taxon>Anguilla</taxon>
    </lineage>
</organism>
<accession>A0A0E9Q4Z2</accession>
<protein>
    <submittedName>
        <fullName evidence="1">Uncharacterized protein</fullName>
    </submittedName>
</protein>
<evidence type="ECO:0000313" key="1">
    <source>
        <dbReference type="EMBL" id="JAH11597.1"/>
    </source>
</evidence>
<name>A0A0E9Q4Z2_ANGAN</name>